<dbReference type="PANTHER" id="PTHR48200:SF1">
    <property type="entry name" value="AMINOTRANSFERASE-LIKE PLANT MOBILE DOMAIN-CONTAINING PROTEIN"/>
    <property type="match status" value="1"/>
</dbReference>
<sequence>MSFGIVARDHDGFVLGGRAGVLEKKVQAEWAELYALEECINFTRTKRWPKLEIETDCVSLVNRINGACVDFSTIGPPHHHEWPLPPYVGFTCKKRKQNNCKEGSNNQNDDGKCIPWVSLRDLILAHLDVKKKVDVFALSIYGPKALRHIDEAVPDLFNRLDKRVTPIPTILVETFRSLNMCRRAGESGKGFKDSGKGSKPFYKNIQVHKMEN</sequence>
<feature type="domain" description="RNase H type-1" evidence="1">
    <location>
        <begin position="3"/>
        <end position="67"/>
    </location>
</feature>
<proteinExistence type="predicted"/>
<dbReference type="Proteomes" id="UP000828251">
    <property type="component" value="Unassembled WGS sequence"/>
</dbReference>
<organism evidence="2 3">
    <name type="scientific">Gossypium stocksii</name>
    <dbReference type="NCBI Taxonomy" id="47602"/>
    <lineage>
        <taxon>Eukaryota</taxon>
        <taxon>Viridiplantae</taxon>
        <taxon>Streptophyta</taxon>
        <taxon>Embryophyta</taxon>
        <taxon>Tracheophyta</taxon>
        <taxon>Spermatophyta</taxon>
        <taxon>Magnoliopsida</taxon>
        <taxon>eudicotyledons</taxon>
        <taxon>Gunneridae</taxon>
        <taxon>Pentapetalae</taxon>
        <taxon>rosids</taxon>
        <taxon>malvids</taxon>
        <taxon>Malvales</taxon>
        <taxon>Malvaceae</taxon>
        <taxon>Malvoideae</taxon>
        <taxon>Gossypium</taxon>
    </lineage>
</organism>
<gene>
    <name evidence="2" type="ORF">J1N35_007395</name>
</gene>
<dbReference type="GO" id="GO:0003676">
    <property type="term" value="F:nucleic acid binding"/>
    <property type="evidence" value="ECO:0007669"/>
    <property type="project" value="InterPro"/>
</dbReference>
<evidence type="ECO:0000313" key="2">
    <source>
        <dbReference type="EMBL" id="KAH1114017.1"/>
    </source>
</evidence>
<accession>A0A9D3W7G1</accession>
<dbReference type="AlphaFoldDB" id="A0A9D3W7G1"/>
<comment type="caution">
    <text evidence="2">The sequence shown here is derived from an EMBL/GenBank/DDBJ whole genome shotgun (WGS) entry which is preliminary data.</text>
</comment>
<dbReference type="EMBL" id="JAIQCV010000003">
    <property type="protein sequence ID" value="KAH1114017.1"/>
    <property type="molecule type" value="Genomic_DNA"/>
</dbReference>
<dbReference type="GO" id="GO:0004523">
    <property type="term" value="F:RNA-DNA hybrid ribonuclease activity"/>
    <property type="evidence" value="ECO:0007669"/>
    <property type="project" value="InterPro"/>
</dbReference>
<evidence type="ECO:0000259" key="1">
    <source>
        <dbReference type="Pfam" id="PF13456"/>
    </source>
</evidence>
<name>A0A9D3W7G1_9ROSI</name>
<dbReference type="Pfam" id="PF13456">
    <property type="entry name" value="RVT_3"/>
    <property type="match status" value="1"/>
</dbReference>
<dbReference type="PANTHER" id="PTHR48200">
    <property type="entry name" value="PROTEIN, PUTATIVE-RELATED"/>
    <property type="match status" value="1"/>
</dbReference>
<reference evidence="2 3" key="1">
    <citation type="journal article" date="2021" name="Plant Biotechnol. J.">
        <title>Multi-omics assisted identification of the key and species-specific regulatory components of drought-tolerant mechanisms in Gossypium stocksii.</title>
        <authorList>
            <person name="Yu D."/>
            <person name="Ke L."/>
            <person name="Zhang D."/>
            <person name="Wu Y."/>
            <person name="Sun Y."/>
            <person name="Mei J."/>
            <person name="Sun J."/>
            <person name="Sun Y."/>
        </authorList>
    </citation>
    <scope>NUCLEOTIDE SEQUENCE [LARGE SCALE GENOMIC DNA]</scope>
    <source>
        <strain evidence="3">cv. E1</strain>
        <tissue evidence="2">Leaf</tissue>
    </source>
</reference>
<protein>
    <recommendedName>
        <fullName evidence="1">RNase H type-1 domain-containing protein</fullName>
    </recommendedName>
</protein>
<keyword evidence="3" id="KW-1185">Reference proteome</keyword>
<dbReference type="InterPro" id="IPR002156">
    <property type="entry name" value="RNaseH_domain"/>
</dbReference>
<evidence type="ECO:0000313" key="3">
    <source>
        <dbReference type="Proteomes" id="UP000828251"/>
    </source>
</evidence>